<proteinExistence type="predicted"/>
<dbReference type="EMBL" id="SEYY01024365">
    <property type="protein sequence ID" value="KAB7494180.1"/>
    <property type="molecule type" value="Genomic_DNA"/>
</dbReference>
<dbReference type="OrthoDB" id="4951847at2759"/>
<protein>
    <submittedName>
        <fullName evidence="1">Uncharacterized protein</fullName>
    </submittedName>
</protein>
<evidence type="ECO:0000313" key="2">
    <source>
        <dbReference type="Proteomes" id="UP000326759"/>
    </source>
</evidence>
<reference evidence="1 2" key="1">
    <citation type="journal article" date="2019" name="PLoS Biol.">
        <title>Sex chromosomes control vertical transmission of feminizing Wolbachia symbionts in an isopod.</title>
        <authorList>
            <person name="Becking T."/>
            <person name="Chebbi M.A."/>
            <person name="Giraud I."/>
            <person name="Moumen B."/>
            <person name="Laverre T."/>
            <person name="Caubet Y."/>
            <person name="Peccoud J."/>
            <person name="Gilbert C."/>
            <person name="Cordaux R."/>
        </authorList>
    </citation>
    <scope>NUCLEOTIDE SEQUENCE [LARGE SCALE GENOMIC DNA]</scope>
    <source>
        <strain evidence="1">ANa2</strain>
        <tissue evidence="1">Whole body excluding digestive tract and cuticle</tissue>
    </source>
</reference>
<dbReference type="Proteomes" id="UP000326759">
    <property type="component" value="Unassembled WGS sequence"/>
</dbReference>
<keyword evidence="2" id="KW-1185">Reference proteome</keyword>
<comment type="caution">
    <text evidence="1">The sequence shown here is derived from an EMBL/GenBank/DDBJ whole genome shotgun (WGS) entry which is preliminary data.</text>
</comment>
<sequence length="81" mass="9376">QSLRKNKEKKNFNNSEASCKDQVQAFQKVYNLSREMLDVDENKVMAELANFSSHISGLHFPTMFHLQHGGLVYASIVRYQK</sequence>
<feature type="non-terminal residue" evidence="1">
    <location>
        <position position="1"/>
    </location>
</feature>
<name>A0A5N5SKG0_9CRUS</name>
<gene>
    <name evidence="1" type="ORF">Anas_09062</name>
</gene>
<dbReference type="AlphaFoldDB" id="A0A5N5SKG0"/>
<evidence type="ECO:0000313" key="1">
    <source>
        <dbReference type="EMBL" id="KAB7494180.1"/>
    </source>
</evidence>
<organism evidence="1 2">
    <name type="scientific">Armadillidium nasatum</name>
    <dbReference type="NCBI Taxonomy" id="96803"/>
    <lineage>
        <taxon>Eukaryota</taxon>
        <taxon>Metazoa</taxon>
        <taxon>Ecdysozoa</taxon>
        <taxon>Arthropoda</taxon>
        <taxon>Crustacea</taxon>
        <taxon>Multicrustacea</taxon>
        <taxon>Malacostraca</taxon>
        <taxon>Eumalacostraca</taxon>
        <taxon>Peracarida</taxon>
        <taxon>Isopoda</taxon>
        <taxon>Oniscidea</taxon>
        <taxon>Crinocheta</taxon>
        <taxon>Armadillidiidae</taxon>
        <taxon>Armadillidium</taxon>
    </lineage>
</organism>
<accession>A0A5N5SKG0</accession>